<dbReference type="AlphaFoldDB" id="A0A9Y2I9G7"/>
<organism evidence="2 3">
    <name type="scientific">Amycolatopsis carbonis</name>
    <dbReference type="NCBI Taxonomy" id="715471"/>
    <lineage>
        <taxon>Bacteria</taxon>
        <taxon>Bacillati</taxon>
        <taxon>Actinomycetota</taxon>
        <taxon>Actinomycetes</taxon>
        <taxon>Pseudonocardiales</taxon>
        <taxon>Pseudonocardiaceae</taxon>
        <taxon>Amycolatopsis</taxon>
    </lineage>
</organism>
<dbReference type="KEGG" id="acab:QRX50_25920"/>
<name>A0A9Y2I9G7_9PSEU</name>
<sequence length="139" mass="15141">MSSFVDADLGVDHRFDRALRGYLSRVAAAVGVGLESCTVDLDLPVSAYIALDRRLERFPDRDLALLWDEVHGWSAAIEASCGEDLIVLAYLDGDDVLAEPAAVERFLGALRAADHSLGRPDPRKLRDAGGHDELLDRLA</sequence>
<feature type="domain" description="DUF6292" evidence="1">
    <location>
        <begin position="22"/>
        <end position="107"/>
    </location>
</feature>
<gene>
    <name evidence="2" type="ORF">QRX50_25920</name>
</gene>
<evidence type="ECO:0000259" key="1">
    <source>
        <dbReference type="Pfam" id="PF19809"/>
    </source>
</evidence>
<protein>
    <submittedName>
        <fullName evidence="2">DUF6292 family protein</fullName>
    </submittedName>
</protein>
<accession>A0A9Y2I9G7</accession>
<evidence type="ECO:0000313" key="3">
    <source>
        <dbReference type="Proteomes" id="UP001236014"/>
    </source>
</evidence>
<dbReference type="EMBL" id="CP127294">
    <property type="protein sequence ID" value="WIX75000.1"/>
    <property type="molecule type" value="Genomic_DNA"/>
</dbReference>
<dbReference type="InterPro" id="IPR046259">
    <property type="entry name" value="DUF6292"/>
</dbReference>
<keyword evidence="3" id="KW-1185">Reference proteome</keyword>
<dbReference type="Proteomes" id="UP001236014">
    <property type="component" value="Chromosome"/>
</dbReference>
<dbReference type="Pfam" id="PF19809">
    <property type="entry name" value="DUF6292"/>
    <property type="match status" value="1"/>
</dbReference>
<reference evidence="2 3" key="1">
    <citation type="submission" date="2023-06" db="EMBL/GenBank/DDBJ databases">
        <authorList>
            <person name="Oyuntsetseg B."/>
            <person name="Kim S.B."/>
        </authorList>
    </citation>
    <scope>NUCLEOTIDE SEQUENCE [LARGE SCALE GENOMIC DNA]</scope>
    <source>
        <strain evidence="2 3">2-15</strain>
    </source>
</reference>
<proteinExistence type="predicted"/>
<evidence type="ECO:0000313" key="2">
    <source>
        <dbReference type="EMBL" id="WIX75000.1"/>
    </source>
</evidence>
<dbReference type="RefSeq" id="WP_285965777.1">
    <property type="nucleotide sequence ID" value="NZ_CP127294.1"/>
</dbReference>